<comment type="caution">
    <text evidence="2">The sequence shown here is derived from an EMBL/GenBank/DDBJ whole genome shotgun (WGS) entry which is preliminary data.</text>
</comment>
<sequence>MCWPFVEYELEEVPRPSLRRKRSKRTKGKRVHWWSSLYSRLGESNYDAWQRSESRRRRTDVVNAQPGPNPQPHDDRLHHYQYRPRSASAVERAPAIDGYLVEIERLRRLAEARVQHMVPMYSPSRPQYVQPLYPYNYHPYGCYYPNDCVIYNNPSNQQHVWHGRTEAEVRDDNKVLAERDGANGRHEIMPRNPRPDQSFWVRDVDGTRYIRPYAFIEDNLRPGEWRLDQRHGNLYFVRTRNED</sequence>
<feature type="region of interest" description="Disordered" evidence="1">
    <location>
        <begin position="52"/>
        <end position="75"/>
    </location>
</feature>
<evidence type="ECO:0000313" key="2">
    <source>
        <dbReference type="EMBL" id="KAK7520641.1"/>
    </source>
</evidence>
<dbReference type="Proteomes" id="UP001363622">
    <property type="component" value="Unassembled WGS sequence"/>
</dbReference>
<proteinExistence type="predicted"/>
<gene>
    <name evidence="2" type="ORF">IWZ03DRAFT_358667</name>
</gene>
<keyword evidence="3" id="KW-1185">Reference proteome</keyword>
<evidence type="ECO:0000313" key="3">
    <source>
        <dbReference type="Proteomes" id="UP001363622"/>
    </source>
</evidence>
<organism evidence="2 3">
    <name type="scientific">Phyllosticta citriasiana</name>
    <dbReference type="NCBI Taxonomy" id="595635"/>
    <lineage>
        <taxon>Eukaryota</taxon>
        <taxon>Fungi</taxon>
        <taxon>Dikarya</taxon>
        <taxon>Ascomycota</taxon>
        <taxon>Pezizomycotina</taxon>
        <taxon>Dothideomycetes</taxon>
        <taxon>Dothideomycetes incertae sedis</taxon>
        <taxon>Botryosphaeriales</taxon>
        <taxon>Phyllostictaceae</taxon>
        <taxon>Phyllosticta</taxon>
    </lineage>
</organism>
<protein>
    <submittedName>
        <fullName evidence="2">Uncharacterized protein</fullName>
    </submittedName>
</protein>
<accession>A0ABR1KUD9</accession>
<evidence type="ECO:0000256" key="1">
    <source>
        <dbReference type="SAM" id="MobiDB-lite"/>
    </source>
</evidence>
<name>A0ABR1KUD9_9PEZI</name>
<reference evidence="2 3" key="1">
    <citation type="submission" date="2024-04" db="EMBL/GenBank/DDBJ databases">
        <title>Phyllosticta paracitricarpa is synonymous to the EU quarantine fungus P. citricarpa based on phylogenomic analyses.</title>
        <authorList>
            <consortium name="Lawrence Berkeley National Laboratory"/>
            <person name="Van Ingen-Buijs V.A."/>
            <person name="Van Westerhoven A.C."/>
            <person name="Haridas S."/>
            <person name="Skiadas P."/>
            <person name="Martin F."/>
            <person name="Groenewald J.Z."/>
            <person name="Crous P.W."/>
            <person name="Seidl M.F."/>
        </authorList>
    </citation>
    <scope>NUCLEOTIDE SEQUENCE [LARGE SCALE GENOMIC DNA]</scope>
    <source>
        <strain evidence="2 3">CBS 123371</strain>
    </source>
</reference>
<dbReference type="EMBL" id="JBBPHU010000003">
    <property type="protein sequence ID" value="KAK7520641.1"/>
    <property type="molecule type" value="Genomic_DNA"/>
</dbReference>